<evidence type="ECO:0000256" key="1">
    <source>
        <dbReference type="ARBA" id="ARBA00001968"/>
    </source>
</evidence>
<dbReference type="PANTHER" id="PTHR22930">
    <property type="match status" value="1"/>
</dbReference>
<keyword evidence="4" id="KW-0540">Nuclease</keyword>
<comment type="caution">
    <text evidence="9">The sequence shown here is derived from an EMBL/GenBank/DDBJ whole genome shotgun (WGS) entry which is preliminary data.</text>
</comment>
<evidence type="ECO:0000313" key="10">
    <source>
        <dbReference type="Proteomes" id="UP000762676"/>
    </source>
</evidence>
<dbReference type="PANTHER" id="PTHR22930:SF284">
    <property type="entry name" value="DDE TNP4 DOMAIN-CONTAINING PROTEIN"/>
    <property type="match status" value="1"/>
</dbReference>
<dbReference type="EMBL" id="BMAT01011274">
    <property type="protein sequence ID" value="GFR69768.1"/>
    <property type="molecule type" value="Genomic_DNA"/>
</dbReference>
<protein>
    <submittedName>
        <fullName evidence="9">Protein ANTAGONIST OF LIKE HETEROCHROMATIN PROTEIN 1</fullName>
    </submittedName>
</protein>
<evidence type="ECO:0000256" key="3">
    <source>
        <dbReference type="ARBA" id="ARBA00006958"/>
    </source>
</evidence>
<evidence type="ECO:0000256" key="2">
    <source>
        <dbReference type="ARBA" id="ARBA00004123"/>
    </source>
</evidence>
<dbReference type="AlphaFoldDB" id="A0AAV4FAR3"/>
<dbReference type="Pfam" id="PF13359">
    <property type="entry name" value="DDE_Tnp_4"/>
    <property type="match status" value="1"/>
</dbReference>
<dbReference type="GO" id="GO:0016787">
    <property type="term" value="F:hydrolase activity"/>
    <property type="evidence" value="ECO:0007669"/>
    <property type="project" value="UniProtKB-KW"/>
</dbReference>
<dbReference type="GO" id="GO:0046872">
    <property type="term" value="F:metal ion binding"/>
    <property type="evidence" value="ECO:0007669"/>
    <property type="project" value="UniProtKB-KW"/>
</dbReference>
<evidence type="ECO:0000256" key="6">
    <source>
        <dbReference type="ARBA" id="ARBA00022801"/>
    </source>
</evidence>
<evidence type="ECO:0000313" key="9">
    <source>
        <dbReference type="EMBL" id="GFR69768.1"/>
    </source>
</evidence>
<sequence>MPSKRKVELAVLALCLNKLNVKKKNRRAEWVKKWLLDRDKHTHINLLSELRTYPSDFHNYMRMDDETYHTLLAMVTPLIEKQDTKMRRSINPHERLTATPRYLATGRTYEDLKFTTCISPQALSKIIPETCRAIYQVLAPQYLKFPGTEAEWKEIAKNFEERWQFPNCLGAVDGKHVAISPPPNSGSYFYNYKGFHSLVLMAIANANYELIYVHFGTNGRVSDGGVLGCTEFYSKLKQGTLNLPQISDNGLPYAFISDEAFALREDFLKPFNVRVLNDHRRIFNYRLSRARRVVENVFGILVSRFAVLKSRICLQLDNIDAVVMACCVLHNFLRTNVSHQYTPPGSLDMEDPDTHEIQNGIRAGESDIAPLASGQTRNSSEGAKRVRDLFVDYFNNEGSVAWQNRLAGLSDSEH</sequence>
<dbReference type="InterPro" id="IPR027806">
    <property type="entry name" value="HARBI1_dom"/>
</dbReference>
<keyword evidence="7" id="KW-0539">Nucleus</keyword>
<accession>A0AAV4FAR3</accession>
<evidence type="ECO:0000259" key="8">
    <source>
        <dbReference type="Pfam" id="PF13359"/>
    </source>
</evidence>
<evidence type="ECO:0000256" key="7">
    <source>
        <dbReference type="ARBA" id="ARBA00023242"/>
    </source>
</evidence>
<dbReference type="GO" id="GO:0004518">
    <property type="term" value="F:nuclease activity"/>
    <property type="evidence" value="ECO:0007669"/>
    <property type="project" value="UniProtKB-KW"/>
</dbReference>
<dbReference type="InterPro" id="IPR045249">
    <property type="entry name" value="HARBI1-like"/>
</dbReference>
<keyword evidence="5" id="KW-0479">Metal-binding</keyword>
<keyword evidence="6" id="KW-0378">Hydrolase</keyword>
<organism evidence="9 10">
    <name type="scientific">Elysia marginata</name>
    <dbReference type="NCBI Taxonomy" id="1093978"/>
    <lineage>
        <taxon>Eukaryota</taxon>
        <taxon>Metazoa</taxon>
        <taxon>Spiralia</taxon>
        <taxon>Lophotrochozoa</taxon>
        <taxon>Mollusca</taxon>
        <taxon>Gastropoda</taxon>
        <taxon>Heterobranchia</taxon>
        <taxon>Euthyneura</taxon>
        <taxon>Panpulmonata</taxon>
        <taxon>Sacoglossa</taxon>
        <taxon>Placobranchoidea</taxon>
        <taxon>Plakobranchidae</taxon>
        <taxon>Elysia</taxon>
    </lineage>
</organism>
<name>A0AAV4FAR3_9GAST</name>
<evidence type="ECO:0000256" key="4">
    <source>
        <dbReference type="ARBA" id="ARBA00022722"/>
    </source>
</evidence>
<comment type="cofactor">
    <cofactor evidence="1">
        <name>a divalent metal cation</name>
        <dbReference type="ChEBI" id="CHEBI:60240"/>
    </cofactor>
</comment>
<dbReference type="Proteomes" id="UP000762676">
    <property type="component" value="Unassembled WGS sequence"/>
</dbReference>
<gene>
    <name evidence="9" type="ORF">ElyMa_005640400</name>
</gene>
<feature type="domain" description="DDE Tnp4" evidence="8">
    <location>
        <begin position="172"/>
        <end position="331"/>
    </location>
</feature>
<dbReference type="GO" id="GO:0005634">
    <property type="term" value="C:nucleus"/>
    <property type="evidence" value="ECO:0007669"/>
    <property type="project" value="UniProtKB-SubCell"/>
</dbReference>
<keyword evidence="10" id="KW-1185">Reference proteome</keyword>
<comment type="subcellular location">
    <subcellularLocation>
        <location evidence="2">Nucleus</location>
    </subcellularLocation>
</comment>
<evidence type="ECO:0000256" key="5">
    <source>
        <dbReference type="ARBA" id="ARBA00022723"/>
    </source>
</evidence>
<proteinExistence type="inferred from homology"/>
<reference evidence="9 10" key="1">
    <citation type="journal article" date="2021" name="Elife">
        <title>Chloroplast acquisition without the gene transfer in kleptoplastic sea slugs, Plakobranchus ocellatus.</title>
        <authorList>
            <person name="Maeda T."/>
            <person name="Takahashi S."/>
            <person name="Yoshida T."/>
            <person name="Shimamura S."/>
            <person name="Takaki Y."/>
            <person name="Nagai Y."/>
            <person name="Toyoda A."/>
            <person name="Suzuki Y."/>
            <person name="Arimoto A."/>
            <person name="Ishii H."/>
            <person name="Satoh N."/>
            <person name="Nishiyama T."/>
            <person name="Hasebe M."/>
            <person name="Maruyama T."/>
            <person name="Minagawa J."/>
            <person name="Obokata J."/>
            <person name="Shigenobu S."/>
        </authorList>
    </citation>
    <scope>NUCLEOTIDE SEQUENCE [LARGE SCALE GENOMIC DNA]</scope>
</reference>
<comment type="similarity">
    <text evidence="3">Belongs to the HARBI1 family.</text>
</comment>